<dbReference type="SUPFAM" id="SSF103473">
    <property type="entry name" value="MFS general substrate transporter"/>
    <property type="match status" value="1"/>
</dbReference>
<dbReference type="Proteomes" id="UP000183208">
    <property type="component" value="Unassembled WGS sequence"/>
</dbReference>
<dbReference type="PANTHER" id="PTHR23518">
    <property type="entry name" value="C-METHYLTRANSFERASE"/>
    <property type="match status" value="1"/>
</dbReference>
<organism evidence="2 3">
    <name type="scientific">Bradyrhizobium lablabi</name>
    <dbReference type="NCBI Taxonomy" id="722472"/>
    <lineage>
        <taxon>Bacteria</taxon>
        <taxon>Pseudomonadati</taxon>
        <taxon>Pseudomonadota</taxon>
        <taxon>Alphaproteobacteria</taxon>
        <taxon>Hyphomicrobiales</taxon>
        <taxon>Nitrobacteraceae</taxon>
        <taxon>Bradyrhizobium</taxon>
    </lineage>
</organism>
<evidence type="ECO:0008006" key="4">
    <source>
        <dbReference type="Google" id="ProtNLM"/>
    </source>
</evidence>
<accession>A0A1H5IK25</accession>
<sequence length="112" mass="11376">MTAATKANSSLSEIPSGIWALGFALNLMDFSSGMIDALLSVYLVTVLGTSMVRAGVIKGVTEATASITKIFSGALWDAAGPKGTFFAGACFALLAFAGLLAARGKIGLTIVE</sequence>
<dbReference type="PANTHER" id="PTHR23518:SF2">
    <property type="entry name" value="MAJOR FACILITATOR SUPERFAMILY TRANSPORTER"/>
    <property type="match status" value="1"/>
</dbReference>
<keyword evidence="1" id="KW-1133">Transmembrane helix</keyword>
<dbReference type="Gene3D" id="1.20.1250.20">
    <property type="entry name" value="MFS general substrate transporter like domains"/>
    <property type="match status" value="1"/>
</dbReference>
<dbReference type="AlphaFoldDB" id="A0A1H5IK25"/>
<feature type="transmembrane region" description="Helical" evidence="1">
    <location>
        <begin position="85"/>
        <end position="102"/>
    </location>
</feature>
<keyword evidence="1" id="KW-0472">Membrane</keyword>
<dbReference type="RefSeq" id="WP_074829442.1">
    <property type="nucleotide sequence ID" value="NZ_FNTI01000001.1"/>
</dbReference>
<name>A0A1H5IK25_9BRAD</name>
<keyword evidence="1" id="KW-0812">Transmembrane</keyword>
<gene>
    <name evidence="2" type="ORF">SAMN05444171_7345</name>
</gene>
<dbReference type="InterPro" id="IPR036259">
    <property type="entry name" value="MFS_trans_sf"/>
</dbReference>
<evidence type="ECO:0000313" key="3">
    <source>
        <dbReference type="Proteomes" id="UP000183208"/>
    </source>
</evidence>
<protein>
    <recommendedName>
        <fullName evidence="4">Major facilitator superfamily (MFS) profile domain-containing protein</fullName>
    </recommendedName>
</protein>
<proteinExistence type="predicted"/>
<evidence type="ECO:0000313" key="2">
    <source>
        <dbReference type="EMBL" id="SEE40593.1"/>
    </source>
</evidence>
<evidence type="ECO:0000256" key="1">
    <source>
        <dbReference type="SAM" id="Phobius"/>
    </source>
</evidence>
<dbReference type="EMBL" id="FNTI01000001">
    <property type="protein sequence ID" value="SEE40593.1"/>
    <property type="molecule type" value="Genomic_DNA"/>
</dbReference>
<reference evidence="2 3" key="1">
    <citation type="submission" date="2016-10" db="EMBL/GenBank/DDBJ databases">
        <authorList>
            <person name="de Groot N.N."/>
        </authorList>
    </citation>
    <scope>NUCLEOTIDE SEQUENCE [LARGE SCALE GENOMIC DNA]</scope>
    <source>
        <strain evidence="2 3">GAS522</strain>
    </source>
</reference>